<dbReference type="InterPro" id="IPR001647">
    <property type="entry name" value="HTH_TetR"/>
</dbReference>
<feature type="domain" description="HTH tetR-type" evidence="3">
    <location>
        <begin position="10"/>
        <end position="70"/>
    </location>
</feature>
<dbReference type="EMBL" id="QRCT01000045">
    <property type="protein sequence ID" value="RDU22836.1"/>
    <property type="molecule type" value="Genomic_DNA"/>
</dbReference>
<dbReference type="InterPro" id="IPR036271">
    <property type="entry name" value="Tet_transcr_reg_TetR-rel_C_sf"/>
</dbReference>
<evidence type="ECO:0000313" key="4">
    <source>
        <dbReference type="EMBL" id="RDU22836.1"/>
    </source>
</evidence>
<gene>
    <name evidence="4" type="ORF">DWV06_12885</name>
</gene>
<evidence type="ECO:0000259" key="3">
    <source>
        <dbReference type="PROSITE" id="PS50977"/>
    </source>
</evidence>
<dbReference type="SUPFAM" id="SSF46689">
    <property type="entry name" value="Homeodomain-like"/>
    <property type="match status" value="1"/>
</dbReference>
<comment type="caution">
    <text evidence="4">The sequence shown here is derived from an EMBL/GenBank/DDBJ whole genome shotgun (WGS) entry which is preliminary data.</text>
</comment>
<dbReference type="Gene3D" id="1.10.357.10">
    <property type="entry name" value="Tetracycline Repressor, domain 2"/>
    <property type="match status" value="1"/>
</dbReference>
<proteinExistence type="predicted"/>
<dbReference type="PANTHER" id="PTHR43479:SF22">
    <property type="entry name" value="TRANSCRIPTIONAL REGULATOR, TETR FAMILY"/>
    <property type="match status" value="1"/>
</dbReference>
<organism evidence="4 5">
    <name type="scientific">Anaerosacchariphilus polymeriproducens</name>
    <dbReference type="NCBI Taxonomy" id="1812858"/>
    <lineage>
        <taxon>Bacteria</taxon>
        <taxon>Bacillati</taxon>
        <taxon>Bacillota</taxon>
        <taxon>Clostridia</taxon>
        <taxon>Lachnospirales</taxon>
        <taxon>Lachnospiraceae</taxon>
        <taxon>Anaerosacchariphilus</taxon>
    </lineage>
</organism>
<keyword evidence="5" id="KW-1185">Reference proteome</keyword>
<dbReference type="InterPro" id="IPR009057">
    <property type="entry name" value="Homeodomain-like_sf"/>
</dbReference>
<dbReference type="AlphaFoldDB" id="A0A371ATC9"/>
<protein>
    <submittedName>
        <fullName evidence="4">TetR/AcrR family transcriptional regulator</fullName>
    </submittedName>
</protein>
<dbReference type="Proteomes" id="UP000255036">
    <property type="component" value="Unassembled WGS sequence"/>
</dbReference>
<evidence type="ECO:0000313" key="5">
    <source>
        <dbReference type="Proteomes" id="UP000255036"/>
    </source>
</evidence>
<keyword evidence="1 2" id="KW-0238">DNA-binding</keyword>
<dbReference type="GO" id="GO:0003677">
    <property type="term" value="F:DNA binding"/>
    <property type="evidence" value="ECO:0007669"/>
    <property type="project" value="UniProtKB-UniRule"/>
</dbReference>
<sequence length="206" mass="24687">MNQKFFELPEEKRTRIINSAIEVFSQNDYKHASTDDMAAKAGISKGLLFYYFHNKKELYLYIYDYVGEYLKSKIMDSHYDDITDFFEILEYSAQVKVEILTNNPYIMDFAIRAFFSQNEEVSDNMKEIIKRDIDEAYGKYFTRIDYSKFKEDVDVPKVVQMLTWMADGYLHGKQLAKEPVTINEMMEEYCIWTDMFKKLIYKEEFL</sequence>
<dbReference type="RefSeq" id="WP_115482598.1">
    <property type="nucleotide sequence ID" value="NZ_QRCT01000045.1"/>
</dbReference>
<dbReference type="PROSITE" id="PS50977">
    <property type="entry name" value="HTH_TETR_2"/>
    <property type="match status" value="1"/>
</dbReference>
<feature type="DNA-binding region" description="H-T-H motif" evidence="2">
    <location>
        <begin position="33"/>
        <end position="52"/>
    </location>
</feature>
<dbReference type="Gene3D" id="1.10.10.60">
    <property type="entry name" value="Homeodomain-like"/>
    <property type="match status" value="1"/>
</dbReference>
<dbReference type="PANTHER" id="PTHR43479">
    <property type="entry name" value="ACREF/ENVCD OPERON REPRESSOR-RELATED"/>
    <property type="match status" value="1"/>
</dbReference>
<dbReference type="OrthoDB" id="9780939at2"/>
<dbReference type="SUPFAM" id="SSF48498">
    <property type="entry name" value="Tetracyclin repressor-like, C-terminal domain"/>
    <property type="match status" value="1"/>
</dbReference>
<accession>A0A371ATC9</accession>
<evidence type="ECO:0000256" key="2">
    <source>
        <dbReference type="PROSITE-ProRule" id="PRU00335"/>
    </source>
</evidence>
<dbReference type="PRINTS" id="PR00455">
    <property type="entry name" value="HTHTETR"/>
</dbReference>
<evidence type="ECO:0000256" key="1">
    <source>
        <dbReference type="ARBA" id="ARBA00023125"/>
    </source>
</evidence>
<reference evidence="4 5" key="1">
    <citation type="submission" date="2018-07" db="EMBL/GenBank/DDBJ databases">
        <title>Anaerosacharophilus polymeroproducens gen. nov. sp. nov., an anaerobic bacterium isolated from salt field.</title>
        <authorList>
            <person name="Kim W."/>
            <person name="Yang S.-H."/>
            <person name="Oh J."/>
            <person name="Lee J.-H."/>
            <person name="Kwon K.K."/>
        </authorList>
    </citation>
    <scope>NUCLEOTIDE SEQUENCE [LARGE SCALE GENOMIC DNA]</scope>
    <source>
        <strain evidence="4 5">MCWD5</strain>
    </source>
</reference>
<dbReference type="InterPro" id="IPR050624">
    <property type="entry name" value="HTH-type_Tx_Regulator"/>
</dbReference>
<name>A0A371ATC9_9FIRM</name>
<dbReference type="Pfam" id="PF00440">
    <property type="entry name" value="TetR_N"/>
    <property type="match status" value="1"/>
</dbReference>